<dbReference type="EMBL" id="BMAV01005166">
    <property type="protein sequence ID" value="GFY45979.1"/>
    <property type="molecule type" value="Genomic_DNA"/>
</dbReference>
<evidence type="ECO:0000313" key="2">
    <source>
        <dbReference type="EMBL" id="GFY45979.1"/>
    </source>
</evidence>
<gene>
    <name evidence="2" type="primary">ORF1_129</name>
    <name evidence="2" type="ORF">TNIN_259121</name>
</gene>
<keyword evidence="3" id="KW-1185">Reference proteome</keyword>
<organism evidence="2 3">
    <name type="scientific">Trichonephila inaurata madagascariensis</name>
    <dbReference type="NCBI Taxonomy" id="2747483"/>
    <lineage>
        <taxon>Eukaryota</taxon>
        <taxon>Metazoa</taxon>
        <taxon>Ecdysozoa</taxon>
        <taxon>Arthropoda</taxon>
        <taxon>Chelicerata</taxon>
        <taxon>Arachnida</taxon>
        <taxon>Araneae</taxon>
        <taxon>Araneomorphae</taxon>
        <taxon>Entelegynae</taxon>
        <taxon>Araneoidea</taxon>
        <taxon>Nephilidae</taxon>
        <taxon>Trichonephila</taxon>
        <taxon>Trichonephila inaurata</taxon>
    </lineage>
</organism>
<evidence type="ECO:0000313" key="3">
    <source>
        <dbReference type="Proteomes" id="UP000886998"/>
    </source>
</evidence>
<reference evidence="2" key="1">
    <citation type="submission" date="2020-08" db="EMBL/GenBank/DDBJ databases">
        <title>Multicomponent nature underlies the extraordinary mechanical properties of spider dragline silk.</title>
        <authorList>
            <person name="Kono N."/>
            <person name="Nakamura H."/>
            <person name="Mori M."/>
            <person name="Yoshida Y."/>
            <person name="Ohtoshi R."/>
            <person name="Malay A.D."/>
            <person name="Moran D.A.P."/>
            <person name="Tomita M."/>
            <person name="Numata K."/>
            <person name="Arakawa K."/>
        </authorList>
    </citation>
    <scope>NUCLEOTIDE SEQUENCE</scope>
</reference>
<feature type="region of interest" description="Disordered" evidence="1">
    <location>
        <begin position="370"/>
        <end position="400"/>
    </location>
</feature>
<accession>A0A8X7BXZ3</accession>
<protein>
    <submittedName>
        <fullName evidence="2">Nucleic-acid-binding protein from transposon X-element</fullName>
    </submittedName>
</protein>
<comment type="caution">
    <text evidence="2">The sequence shown here is derived from an EMBL/GenBank/DDBJ whole genome shotgun (WGS) entry which is preliminary data.</text>
</comment>
<sequence>LSVVARTKQTARKTAQTTAVTTNLPPPTDHDICNELMMIQTRLEFLRCQMTATEKFLIRCRLGTIKILPLHDEMREKLDEQKRQFDTDIGELTLLGSCPVNCLYHTEYDPLNMYNILNDVTQKELASFEEKLKSEIAAKNKLTPPKEMIDKTETAKDATEDKSVLKKNTRTKDFISPTKFAKKQKVAENDPIGATAPIKIANQYQALAGNSTIPDPDIAVVPVATRKIPPINLKFQTNYKPIVKEISQKFPTSSTKLSGEFLKIFATSPDEHRNITKFLTEKGEQFFAIEPVAKRPQKVVIKGLSITTDVDDIKTDLTERGFDIIKVAQLTKAKTKFKLPFFLDRQKDNSQNIFSSPKIRENTSYANALKGDHEMAPPPEQTSNKSKETPLGENRQPATAAEDESFGFMDAVIELKKFFTDYPSLLELGKKLRQAQGDERLDVFYRHLINN</sequence>
<dbReference type="Proteomes" id="UP000886998">
    <property type="component" value="Unassembled WGS sequence"/>
</dbReference>
<proteinExistence type="predicted"/>
<name>A0A8X7BXZ3_9ARAC</name>
<evidence type="ECO:0000256" key="1">
    <source>
        <dbReference type="SAM" id="MobiDB-lite"/>
    </source>
</evidence>
<feature type="non-terminal residue" evidence="2">
    <location>
        <position position="1"/>
    </location>
</feature>
<dbReference type="AlphaFoldDB" id="A0A8X7BXZ3"/>